<dbReference type="AlphaFoldDB" id="A0A2G5SGI6"/>
<keyword evidence="3" id="KW-1185">Reference proteome</keyword>
<proteinExistence type="predicted"/>
<evidence type="ECO:0000313" key="2">
    <source>
        <dbReference type="EMBL" id="PIC14170.1"/>
    </source>
</evidence>
<feature type="compositionally biased region" description="Basic and acidic residues" evidence="1">
    <location>
        <begin position="85"/>
        <end position="94"/>
    </location>
</feature>
<comment type="caution">
    <text evidence="2">The sequence shown here is derived from an EMBL/GenBank/DDBJ whole genome shotgun (WGS) entry which is preliminary data.</text>
</comment>
<name>A0A2G5SGI6_9PELO</name>
<evidence type="ECO:0000313" key="3">
    <source>
        <dbReference type="Proteomes" id="UP000230233"/>
    </source>
</evidence>
<evidence type="ECO:0000256" key="1">
    <source>
        <dbReference type="SAM" id="MobiDB-lite"/>
    </source>
</evidence>
<feature type="region of interest" description="Disordered" evidence="1">
    <location>
        <begin position="41"/>
        <end position="94"/>
    </location>
</feature>
<organism evidence="2 3">
    <name type="scientific">Caenorhabditis nigoni</name>
    <dbReference type="NCBI Taxonomy" id="1611254"/>
    <lineage>
        <taxon>Eukaryota</taxon>
        <taxon>Metazoa</taxon>
        <taxon>Ecdysozoa</taxon>
        <taxon>Nematoda</taxon>
        <taxon>Chromadorea</taxon>
        <taxon>Rhabditida</taxon>
        <taxon>Rhabditina</taxon>
        <taxon>Rhabditomorpha</taxon>
        <taxon>Rhabditoidea</taxon>
        <taxon>Rhabditidae</taxon>
        <taxon>Peloderinae</taxon>
        <taxon>Caenorhabditis</taxon>
    </lineage>
</organism>
<accession>A0A2G5SGI6</accession>
<dbReference type="Proteomes" id="UP000230233">
    <property type="component" value="Unassembled WGS sequence"/>
</dbReference>
<reference evidence="3" key="1">
    <citation type="submission" date="2017-10" db="EMBL/GenBank/DDBJ databases">
        <title>Rapid genome shrinkage in a self-fertile nematode reveals novel sperm competition proteins.</title>
        <authorList>
            <person name="Yin D."/>
            <person name="Schwarz E.M."/>
            <person name="Thomas C.G."/>
            <person name="Felde R.L."/>
            <person name="Korf I.F."/>
            <person name="Cutter A.D."/>
            <person name="Schartner C.M."/>
            <person name="Ralston E.J."/>
            <person name="Meyer B.J."/>
            <person name="Haag E.S."/>
        </authorList>
    </citation>
    <scope>NUCLEOTIDE SEQUENCE [LARGE SCALE GENOMIC DNA]</scope>
    <source>
        <strain evidence="3">JU1422</strain>
    </source>
</reference>
<sequence>MWYFSRSRAIEKNPNHSFYGKVVLTSHETSADSEAVNQFEDGNLQEINPNVDFARPTLRRRHDPTSDPCDAQLKRQKTEEEEMDENTRKSDRRG</sequence>
<gene>
    <name evidence="2" type="ORF">B9Z55_027169</name>
</gene>
<dbReference type="EMBL" id="PDUG01000008">
    <property type="protein sequence ID" value="PIC14170.1"/>
    <property type="molecule type" value="Genomic_DNA"/>
</dbReference>
<protein>
    <submittedName>
        <fullName evidence="2">Uncharacterized protein</fullName>
    </submittedName>
</protein>